<accession>A0ABP5MMZ7</accession>
<sequence length="128" mass="13525">MTAEGCKIVSVPHDVTTDLREMREVLRAFDDETIGIRDAAQLDRLGPCAAAAAEALGDTDLDRSVAMCILTATQAASEAREAAANHARRPILRPIAQLQFDARIDTASGAIETALADLDGDAVVPPRS</sequence>
<evidence type="ECO:0000313" key="2">
    <source>
        <dbReference type="Proteomes" id="UP001501599"/>
    </source>
</evidence>
<reference evidence="2" key="1">
    <citation type="journal article" date="2019" name="Int. J. Syst. Evol. Microbiol.">
        <title>The Global Catalogue of Microorganisms (GCM) 10K type strain sequencing project: providing services to taxonomists for standard genome sequencing and annotation.</title>
        <authorList>
            <consortium name="The Broad Institute Genomics Platform"/>
            <consortium name="The Broad Institute Genome Sequencing Center for Infectious Disease"/>
            <person name="Wu L."/>
            <person name="Ma J."/>
        </authorList>
    </citation>
    <scope>NUCLEOTIDE SEQUENCE [LARGE SCALE GENOMIC DNA]</scope>
    <source>
        <strain evidence="2">JCM 16026</strain>
    </source>
</reference>
<organism evidence="1 2">
    <name type="scientific">Agrococcus versicolor</name>
    <dbReference type="NCBI Taxonomy" id="501482"/>
    <lineage>
        <taxon>Bacteria</taxon>
        <taxon>Bacillati</taxon>
        <taxon>Actinomycetota</taxon>
        <taxon>Actinomycetes</taxon>
        <taxon>Micrococcales</taxon>
        <taxon>Microbacteriaceae</taxon>
        <taxon>Agrococcus</taxon>
    </lineage>
</organism>
<dbReference type="Proteomes" id="UP001501599">
    <property type="component" value="Unassembled WGS sequence"/>
</dbReference>
<proteinExistence type="predicted"/>
<comment type="caution">
    <text evidence="1">The sequence shown here is derived from an EMBL/GenBank/DDBJ whole genome shotgun (WGS) entry which is preliminary data.</text>
</comment>
<keyword evidence="2" id="KW-1185">Reference proteome</keyword>
<protein>
    <submittedName>
        <fullName evidence="1">Uncharacterized protein</fullName>
    </submittedName>
</protein>
<gene>
    <name evidence="1" type="ORF">GCM10009846_25830</name>
</gene>
<dbReference type="EMBL" id="BAAAQT010000008">
    <property type="protein sequence ID" value="GAA2175539.1"/>
    <property type="molecule type" value="Genomic_DNA"/>
</dbReference>
<name>A0ABP5MMZ7_9MICO</name>
<dbReference type="RefSeq" id="WP_344344299.1">
    <property type="nucleotide sequence ID" value="NZ_BAAAQT010000008.1"/>
</dbReference>
<evidence type="ECO:0000313" key="1">
    <source>
        <dbReference type="EMBL" id="GAA2175539.1"/>
    </source>
</evidence>